<dbReference type="EMBL" id="WBMS02000087">
    <property type="protein sequence ID" value="MWA07600.1"/>
    <property type="molecule type" value="Genomic_DNA"/>
</dbReference>
<dbReference type="InterPro" id="IPR036365">
    <property type="entry name" value="PGBD-like_sf"/>
</dbReference>
<protein>
    <recommendedName>
        <fullName evidence="2">Peptidoglycan binding-like domain-containing protein</fullName>
    </recommendedName>
</protein>
<dbReference type="Proteomes" id="UP000462055">
    <property type="component" value="Unassembled WGS sequence"/>
</dbReference>
<dbReference type="Pfam" id="PF01471">
    <property type="entry name" value="PG_binding_1"/>
    <property type="match status" value="1"/>
</dbReference>
<dbReference type="RefSeq" id="WP_151600520.1">
    <property type="nucleotide sequence ID" value="NZ_WBMS02000087.1"/>
</dbReference>
<name>A0A6I4MRI6_9ACTN</name>
<dbReference type="Gene3D" id="1.10.101.10">
    <property type="entry name" value="PGBD-like superfamily/PGBD"/>
    <property type="match status" value="1"/>
</dbReference>
<comment type="caution">
    <text evidence="3">The sequence shown here is derived from an EMBL/GenBank/DDBJ whole genome shotgun (WGS) entry which is preliminary data.</text>
</comment>
<dbReference type="AlphaFoldDB" id="A0A6I4MRI6"/>
<dbReference type="InterPro" id="IPR002477">
    <property type="entry name" value="Peptidoglycan-bd-like"/>
</dbReference>
<dbReference type="InterPro" id="IPR036366">
    <property type="entry name" value="PGBDSf"/>
</dbReference>
<dbReference type="SUPFAM" id="SSF47090">
    <property type="entry name" value="PGBD-like"/>
    <property type="match status" value="1"/>
</dbReference>
<proteinExistence type="predicted"/>
<evidence type="ECO:0000313" key="4">
    <source>
        <dbReference type="Proteomes" id="UP000462055"/>
    </source>
</evidence>
<reference evidence="3" key="1">
    <citation type="submission" date="2019-12" db="EMBL/GenBank/DDBJ databases">
        <title>Actinomadura physcomitrii sp. nov., a novel actinomycete isolated from moss [Physcomitrium sphaericum (Ludw) Fuernr].</title>
        <authorList>
            <person name="Zhuang X."/>
        </authorList>
    </citation>
    <scope>NUCLEOTIDE SEQUENCE [LARGE SCALE GENOMIC DNA]</scope>
    <source>
        <strain evidence="3">LD22</strain>
    </source>
</reference>
<feature type="region of interest" description="Disordered" evidence="1">
    <location>
        <begin position="1"/>
        <end position="23"/>
    </location>
</feature>
<keyword evidence="4" id="KW-1185">Reference proteome</keyword>
<feature type="domain" description="Peptidoglycan binding-like" evidence="2">
    <location>
        <begin position="26"/>
        <end position="79"/>
    </location>
</feature>
<evidence type="ECO:0000256" key="1">
    <source>
        <dbReference type="SAM" id="MobiDB-lite"/>
    </source>
</evidence>
<accession>A0A6I4MRI6</accession>
<evidence type="ECO:0000259" key="2">
    <source>
        <dbReference type="Pfam" id="PF01471"/>
    </source>
</evidence>
<gene>
    <name evidence="3" type="ORF">F8568_046290</name>
</gene>
<evidence type="ECO:0000313" key="3">
    <source>
        <dbReference type="EMBL" id="MWA07600.1"/>
    </source>
</evidence>
<sequence length="86" mass="9697">MTQQTAPVKAPPFPGRNLKQPPLMKGDDVRTWQAQMGHRGWTITVDGVYGPVSEDTCREFQKRKHLQVDGIVGPITWKATWEAPIN</sequence>
<organism evidence="3 4">
    <name type="scientific">Actinomadura physcomitrii</name>
    <dbReference type="NCBI Taxonomy" id="2650748"/>
    <lineage>
        <taxon>Bacteria</taxon>
        <taxon>Bacillati</taxon>
        <taxon>Actinomycetota</taxon>
        <taxon>Actinomycetes</taxon>
        <taxon>Streptosporangiales</taxon>
        <taxon>Thermomonosporaceae</taxon>
        <taxon>Actinomadura</taxon>
    </lineage>
</organism>